<comment type="caution">
    <text evidence="2">The sequence shown here is derived from an EMBL/GenBank/DDBJ whole genome shotgun (WGS) entry which is preliminary data.</text>
</comment>
<organism evidence="2 3">
    <name type="scientific">Cylicocyclus nassatus</name>
    <name type="common">Nematode worm</name>
    <dbReference type="NCBI Taxonomy" id="53992"/>
    <lineage>
        <taxon>Eukaryota</taxon>
        <taxon>Metazoa</taxon>
        <taxon>Ecdysozoa</taxon>
        <taxon>Nematoda</taxon>
        <taxon>Chromadorea</taxon>
        <taxon>Rhabditida</taxon>
        <taxon>Rhabditina</taxon>
        <taxon>Rhabditomorpha</taxon>
        <taxon>Strongyloidea</taxon>
        <taxon>Strongylidae</taxon>
        <taxon>Cylicocyclus</taxon>
    </lineage>
</organism>
<dbReference type="EMBL" id="CATQJL010000112">
    <property type="protein sequence ID" value="CAJ0594438.1"/>
    <property type="molecule type" value="Genomic_DNA"/>
</dbReference>
<feature type="compositionally biased region" description="Polar residues" evidence="1">
    <location>
        <begin position="218"/>
        <end position="249"/>
    </location>
</feature>
<feature type="region of interest" description="Disordered" evidence="1">
    <location>
        <begin position="107"/>
        <end position="167"/>
    </location>
</feature>
<accession>A0AA36LZG1</accession>
<protein>
    <submittedName>
        <fullName evidence="2">Uncharacterized protein</fullName>
    </submittedName>
</protein>
<evidence type="ECO:0000313" key="2">
    <source>
        <dbReference type="EMBL" id="CAJ0594438.1"/>
    </source>
</evidence>
<feature type="region of interest" description="Disordered" evidence="1">
    <location>
        <begin position="1"/>
        <end position="67"/>
    </location>
</feature>
<gene>
    <name evidence="2" type="ORF">CYNAS_LOCUS6421</name>
</gene>
<sequence length="286" mass="32283">MKAVKAQSAASRKKNISSISIGPDMDTHPSVSLASTEAPVKPANVRSEMASLSSSDTRTSKDTGGRTIHRLQEDFMDFKKEVEQQYQELRKWVYSMCQRYDTVLTRDRRSGSDASRQNFHQEHKNAQEEAARTRQTSKKEEKKRKQNFKKQSEHLGGFATGMESQKDSISWRSITTTLKGDKTKPEHLSRNLLGEAGVYELHSYHSTRNAKRAKHSNVGYSGSDGKQSSGQRQTQKRLMNSTEVENRSYSPEAPQKATGEAVGSGPRRRPTYAPREIEKQGYKAPR</sequence>
<feature type="compositionally biased region" description="Basic and acidic residues" evidence="1">
    <location>
        <begin position="58"/>
        <end position="67"/>
    </location>
</feature>
<reference evidence="2" key="1">
    <citation type="submission" date="2023-07" db="EMBL/GenBank/DDBJ databases">
        <authorList>
            <consortium name="CYATHOMIX"/>
        </authorList>
    </citation>
    <scope>NUCLEOTIDE SEQUENCE</scope>
    <source>
        <strain evidence="2">N/A</strain>
    </source>
</reference>
<feature type="region of interest" description="Disordered" evidence="1">
    <location>
        <begin position="206"/>
        <end position="286"/>
    </location>
</feature>
<proteinExistence type="predicted"/>
<dbReference type="Proteomes" id="UP001176961">
    <property type="component" value="Unassembled WGS sequence"/>
</dbReference>
<evidence type="ECO:0000256" key="1">
    <source>
        <dbReference type="SAM" id="MobiDB-lite"/>
    </source>
</evidence>
<dbReference type="AlphaFoldDB" id="A0AA36LZG1"/>
<name>A0AA36LZG1_CYLNA</name>
<keyword evidence="3" id="KW-1185">Reference proteome</keyword>
<feature type="compositionally biased region" description="Basic and acidic residues" evidence="1">
    <location>
        <begin position="275"/>
        <end position="286"/>
    </location>
</feature>
<evidence type="ECO:0000313" key="3">
    <source>
        <dbReference type="Proteomes" id="UP001176961"/>
    </source>
</evidence>
<feature type="compositionally biased region" description="Basic and acidic residues" evidence="1">
    <location>
        <begin position="119"/>
        <end position="140"/>
    </location>
</feature>